<keyword evidence="1" id="KW-1133">Transmembrane helix</keyword>
<organism evidence="2">
    <name type="scientific">marine sediment metagenome</name>
    <dbReference type="NCBI Taxonomy" id="412755"/>
    <lineage>
        <taxon>unclassified sequences</taxon>
        <taxon>metagenomes</taxon>
        <taxon>ecological metagenomes</taxon>
    </lineage>
</organism>
<evidence type="ECO:0000313" key="2">
    <source>
        <dbReference type="EMBL" id="GAH48230.1"/>
    </source>
</evidence>
<protein>
    <submittedName>
        <fullName evidence="2">Uncharacterized protein</fullName>
    </submittedName>
</protein>
<comment type="caution">
    <text evidence="2">The sequence shown here is derived from an EMBL/GenBank/DDBJ whole genome shotgun (WGS) entry which is preliminary data.</text>
</comment>
<proteinExistence type="predicted"/>
<name>X1GTN1_9ZZZZ</name>
<feature type="non-terminal residue" evidence="2">
    <location>
        <position position="33"/>
    </location>
</feature>
<sequence>MVLNVGHLDMICVMVLEIYVLRKRRRNKMKPEW</sequence>
<accession>X1GTN1</accession>
<keyword evidence="1" id="KW-0472">Membrane</keyword>
<evidence type="ECO:0000256" key="1">
    <source>
        <dbReference type="SAM" id="Phobius"/>
    </source>
</evidence>
<keyword evidence="1" id="KW-0812">Transmembrane</keyword>
<dbReference type="EMBL" id="BARU01024278">
    <property type="protein sequence ID" value="GAH48230.1"/>
    <property type="molecule type" value="Genomic_DNA"/>
</dbReference>
<reference evidence="2" key="1">
    <citation type="journal article" date="2014" name="Front. Microbiol.">
        <title>High frequency of phylogenetically diverse reductive dehalogenase-homologous genes in deep subseafloor sedimentary metagenomes.</title>
        <authorList>
            <person name="Kawai M."/>
            <person name="Futagami T."/>
            <person name="Toyoda A."/>
            <person name="Takaki Y."/>
            <person name="Nishi S."/>
            <person name="Hori S."/>
            <person name="Arai W."/>
            <person name="Tsubouchi T."/>
            <person name="Morono Y."/>
            <person name="Uchiyama I."/>
            <person name="Ito T."/>
            <person name="Fujiyama A."/>
            <person name="Inagaki F."/>
            <person name="Takami H."/>
        </authorList>
    </citation>
    <scope>NUCLEOTIDE SEQUENCE</scope>
    <source>
        <strain evidence="2">Expedition CK06-06</strain>
    </source>
</reference>
<gene>
    <name evidence="2" type="ORF">S03H2_39292</name>
</gene>
<dbReference type="AlphaFoldDB" id="X1GTN1"/>
<feature type="transmembrane region" description="Helical" evidence="1">
    <location>
        <begin position="6"/>
        <end position="22"/>
    </location>
</feature>